<sequence>MYIYSTTATINTTSLTSSSSSSTATTITTITSTPLCSAACCASGTGCIACLDSSNTLVYCSFSDGGYYSGSSCSSDEDGSGGDYYTCSG</sequence>
<dbReference type="EMBL" id="CAJNOI010003195">
    <property type="protein sequence ID" value="CAF1508945.1"/>
    <property type="molecule type" value="Genomic_DNA"/>
</dbReference>
<evidence type="ECO:0000313" key="2">
    <source>
        <dbReference type="EMBL" id="CAF1646753.1"/>
    </source>
</evidence>
<dbReference type="Proteomes" id="UP000663832">
    <property type="component" value="Unassembled WGS sequence"/>
</dbReference>
<organism evidence="2 3">
    <name type="scientific">Adineta steineri</name>
    <dbReference type="NCBI Taxonomy" id="433720"/>
    <lineage>
        <taxon>Eukaryota</taxon>
        <taxon>Metazoa</taxon>
        <taxon>Spiralia</taxon>
        <taxon>Gnathifera</taxon>
        <taxon>Rotifera</taxon>
        <taxon>Eurotatoria</taxon>
        <taxon>Bdelloidea</taxon>
        <taxon>Adinetida</taxon>
        <taxon>Adinetidae</taxon>
        <taxon>Adineta</taxon>
    </lineage>
</organism>
<dbReference type="AlphaFoldDB" id="A0A816E7D5"/>
<accession>A0A816E7D5</accession>
<dbReference type="Proteomes" id="UP000663877">
    <property type="component" value="Unassembled WGS sequence"/>
</dbReference>
<evidence type="ECO:0000313" key="1">
    <source>
        <dbReference type="EMBL" id="CAF1508945.1"/>
    </source>
</evidence>
<dbReference type="EMBL" id="CAJNOM010003543">
    <property type="protein sequence ID" value="CAF1646753.1"/>
    <property type="molecule type" value="Genomic_DNA"/>
</dbReference>
<gene>
    <name evidence="1" type="ORF">BJG266_LOCUS43607</name>
    <name evidence="2" type="ORF">QVE165_LOCUS60542</name>
</gene>
<proteinExistence type="predicted"/>
<name>A0A816E7D5_9BILA</name>
<comment type="caution">
    <text evidence="2">The sequence shown here is derived from an EMBL/GenBank/DDBJ whole genome shotgun (WGS) entry which is preliminary data.</text>
</comment>
<protein>
    <submittedName>
        <fullName evidence="2">Uncharacterized protein</fullName>
    </submittedName>
</protein>
<reference evidence="2" key="1">
    <citation type="submission" date="2021-02" db="EMBL/GenBank/DDBJ databases">
        <authorList>
            <person name="Nowell W R."/>
        </authorList>
    </citation>
    <scope>NUCLEOTIDE SEQUENCE</scope>
</reference>
<evidence type="ECO:0000313" key="3">
    <source>
        <dbReference type="Proteomes" id="UP000663832"/>
    </source>
</evidence>
<keyword evidence="3" id="KW-1185">Reference proteome</keyword>